<organism evidence="3 4">
    <name type="scientific">Mollisia scopiformis</name>
    <name type="common">Conifer needle endophyte fungus</name>
    <name type="synonym">Phialocephala scopiformis</name>
    <dbReference type="NCBI Taxonomy" id="149040"/>
    <lineage>
        <taxon>Eukaryota</taxon>
        <taxon>Fungi</taxon>
        <taxon>Dikarya</taxon>
        <taxon>Ascomycota</taxon>
        <taxon>Pezizomycotina</taxon>
        <taxon>Leotiomycetes</taxon>
        <taxon>Helotiales</taxon>
        <taxon>Mollisiaceae</taxon>
        <taxon>Mollisia</taxon>
    </lineage>
</organism>
<dbReference type="KEGG" id="psco:LY89DRAFT_679999"/>
<dbReference type="GO" id="GO:0016787">
    <property type="term" value="F:hydrolase activity"/>
    <property type="evidence" value="ECO:0007669"/>
    <property type="project" value="UniProtKB-KW"/>
</dbReference>
<dbReference type="OrthoDB" id="408631at2759"/>
<dbReference type="PANTHER" id="PTHR48081">
    <property type="entry name" value="AB HYDROLASE SUPERFAMILY PROTEIN C4A8.06C"/>
    <property type="match status" value="1"/>
</dbReference>
<gene>
    <name evidence="3" type="ORF">LY89DRAFT_679999</name>
</gene>
<dbReference type="InterPro" id="IPR050300">
    <property type="entry name" value="GDXG_lipolytic_enzyme"/>
</dbReference>
<evidence type="ECO:0000313" key="3">
    <source>
        <dbReference type="EMBL" id="KUJ23210.1"/>
    </source>
</evidence>
<sequence>MKTPEELLALADINPELEEIIKKYGPIPSLTADSDIPKIRQQLITRKRQMTALTESAEKKEKYVEEDRQIPVRDGTTIAVRIHKPKNPAKDGCPIFVVYHGGGFCLGGLDSEVLLCRRFTELGGIAVNVDYRLAPEHPFPVPPQDAYDALKWTAENFTQLGGNPKKGFLVGGISAGANFTAVVTHLYRDDKLSPPLTGAYLSIPACMAAELCPEKYKSVWLSREQNKDAPILNNDSMGLFEKLYNPDPKSKYRTPMLFKSHKDLPATYFQICGMDPLRDEAFIYEDILREENGIKTKVDVYPGLPHGFWSYFPEAEFSKKLQEDCIGGMKWLLEQSS</sequence>
<dbReference type="AlphaFoldDB" id="A0A194XSD1"/>
<dbReference type="Gene3D" id="3.40.50.1820">
    <property type="entry name" value="alpha/beta hydrolase"/>
    <property type="match status" value="1"/>
</dbReference>
<dbReference type="InterPro" id="IPR013094">
    <property type="entry name" value="AB_hydrolase_3"/>
</dbReference>
<accession>A0A194XSD1</accession>
<dbReference type="SUPFAM" id="SSF53474">
    <property type="entry name" value="alpha/beta-Hydrolases"/>
    <property type="match status" value="1"/>
</dbReference>
<dbReference type="EMBL" id="KQ947405">
    <property type="protein sequence ID" value="KUJ23210.1"/>
    <property type="molecule type" value="Genomic_DNA"/>
</dbReference>
<proteinExistence type="predicted"/>
<evidence type="ECO:0000256" key="1">
    <source>
        <dbReference type="ARBA" id="ARBA00022801"/>
    </source>
</evidence>
<feature type="domain" description="Alpha/beta hydrolase fold-3" evidence="2">
    <location>
        <begin position="97"/>
        <end position="309"/>
    </location>
</feature>
<protein>
    <submittedName>
        <fullName evidence="3">Alpha/beta-hydrolase</fullName>
    </submittedName>
</protein>
<evidence type="ECO:0000313" key="4">
    <source>
        <dbReference type="Proteomes" id="UP000070700"/>
    </source>
</evidence>
<dbReference type="PANTHER" id="PTHR48081:SF8">
    <property type="entry name" value="ALPHA_BETA HYDROLASE FOLD-3 DOMAIN-CONTAINING PROTEIN-RELATED"/>
    <property type="match status" value="1"/>
</dbReference>
<dbReference type="GeneID" id="28823714"/>
<evidence type="ECO:0000259" key="2">
    <source>
        <dbReference type="Pfam" id="PF07859"/>
    </source>
</evidence>
<name>A0A194XSD1_MOLSC</name>
<dbReference type="Pfam" id="PF07859">
    <property type="entry name" value="Abhydrolase_3"/>
    <property type="match status" value="1"/>
</dbReference>
<reference evidence="3 4" key="1">
    <citation type="submission" date="2015-10" db="EMBL/GenBank/DDBJ databases">
        <title>Full genome of DAOMC 229536 Phialocephala scopiformis, a fungal endophyte of spruce producing the potent anti-insectan compound rugulosin.</title>
        <authorList>
            <consortium name="DOE Joint Genome Institute"/>
            <person name="Walker A.K."/>
            <person name="Frasz S.L."/>
            <person name="Seifert K.A."/>
            <person name="Miller J.D."/>
            <person name="Mondo S.J."/>
            <person name="Labutti K."/>
            <person name="Lipzen A."/>
            <person name="Dockter R."/>
            <person name="Kennedy M."/>
            <person name="Grigoriev I.V."/>
            <person name="Spatafora J.W."/>
        </authorList>
    </citation>
    <scope>NUCLEOTIDE SEQUENCE [LARGE SCALE GENOMIC DNA]</scope>
    <source>
        <strain evidence="3 4">CBS 120377</strain>
    </source>
</reference>
<dbReference type="Proteomes" id="UP000070700">
    <property type="component" value="Unassembled WGS sequence"/>
</dbReference>
<dbReference type="RefSeq" id="XP_018077565.1">
    <property type="nucleotide sequence ID" value="XM_018213988.1"/>
</dbReference>
<keyword evidence="1 3" id="KW-0378">Hydrolase</keyword>
<keyword evidence="4" id="KW-1185">Reference proteome</keyword>
<dbReference type="STRING" id="149040.A0A194XSD1"/>
<dbReference type="InParanoid" id="A0A194XSD1"/>
<dbReference type="InterPro" id="IPR029058">
    <property type="entry name" value="AB_hydrolase_fold"/>
</dbReference>